<dbReference type="STRING" id="6689.A0A3R7LY83"/>
<keyword evidence="2" id="KW-1133">Transmembrane helix</keyword>
<dbReference type="InterPro" id="IPR000073">
    <property type="entry name" value="AB_hydrolase_1"/>
</dbReference>
<dbReference type="GO" id="GO:0004301">
    <property type="term" value="F:epoxide hydrolase activity"/>
    <property type="evidence" value="ECO:0007669"/>
    <property type="project" value="UniProtKB-ARBA"/>
</dbReference>
<keyword evidence="2" id="KW-0812">Transmembrane</keyword>
<comment type="caution">
    <text evidence="4">The sequence shown here is derived from an EMBL/GenBank/DDBJ whole genome shotgun (WGS) entry which is preliminary data.</text>
</comment>
<gene>
    <name evidence="4" type="ORF">C7M84_019850</name>
</gene>
<keyword evidence="5" id="KW-1185">Reference proteome</keyword>
<keyword evidence="4" id="KW-0378">Hydrolase</keyword>
<reference evidence="4 5" key="1">
    <citation type="submission" date="2018-04" db="EMBL/GenBank/DDBJ databases">
        <authorList>
            <person name="Zhang X."/>
            <person name="Yuan J."/>
            <person name="Li F."/>
            <person name="Xiang J."/>
        </authorList>
    </citation>
    <scope>NUCLEOTIDE SEQUENCE [LARGE SCALE GENOMIC DNA]</scope>
    <source>
        <tissue evidence="4">Muscle</tissue>
    </source>
</reference>
<accession>A0A3R7LY83</accession>
<dbReference type="SUPFAM" id="SSF53474">
    <property type="entry name" value="alpha/beta-Hydrolases"/>
    <property type="match status" value="1"/>
</dbReference>
<dbReference type="AlphaFoldDB" id="A0A3R7LY83"/>
<sequence length="295" mass="33630">MYSTPPLPLASGVTRRHTAPHSAVRRQLPTTFRRGRTRHLCPHAMSSLFTKFTFLMYTVCLQAAIYLAVGVLSTIYLMVAWFKGYFHRAKERDIPPPCLRDPALGWHRFVKLKNVKLHYVEAGDSSNPLVVLIHGAPDFWFTWRKQIPSLANNYWVVAVDLRGCGDSDTPSLRTQYTIDIITEDIVHLIGSLGVGGQVGWRMVQRYPGLVSKMVLVHSPHPYIVQQQIHSLWKYAALLNDNDLIDKILKPLIRTKAVSEQEIEAYKFTFSRRGCWEKLDVYGKNIEAIDPDESGV</sequence>
<dbReference type="EMBL" id="QCYY01003730">
    <property type="protein sequence ID" value="ROT62305.1"/>
    <property type="molecule type" value="Genomic_DNA"/>
</dbReference>
<dbReference type="InterPro" id="IPR029058">
    <property type="entry name" value="AB_hydrolase_fold"/>
</dbReference>
<dbReference type="Gene3D" id="3.40.50.1820">
    <property type="entry name" value="alpha/beta hydrolase"/>
    <property type="match status" value="1"/>
</dbReference>
<evidence type="ECO:0000313" key="4">
    <source>
        <dbReference type="EMBL" id="ROT62305.1"/>
    </source>
</evidence>
<feature type="domain" description="AB hydrolase-1" evidence="3">
    <location>
        <begin position="128"/>
        <end position="233"/>
    </location>
</feature>
<dbReference type="OrthoDB" id="408373at2759"/>
<reference evidence="4 5" key="2">
    <citation type="submission" date="2019-01" db="EMBL/GenBank/DDBJ databases">
        <title>The decoding of complex shrimp genome reveals the adaptation for benthos swimmer, frequently molting mechanism and breeding impact on genome.</title>
        <authorList>
            <person name="Sun Y."/>
            <person name="Gao Y."/>
            <person name="Yu Y."/>
        </authorList>
    </citation>
    <scope>NUCLEOTIDE SEQUENCE [LARGE SCALE GENOMIC DNA]</scope>
    <source>
        <tissue evidence="4">Muscle</tissue>
    </source>
</reference>
<protein>
    <submittedName>
        <fullName evidence="4">Putative epoxide hydrolase 4</fullName>
    </submittedName>
</protein>
<organism evidence="4 5">
    <name type="scientific">Penaeus vannamei</name>
    <name type="common">Whiteleg shrimp</name>
    <name type="synonym">Litopenaeus vannamei</name>
    <dbReference type="NCBI Taxonomy" id="6689"/>
    <lineage>
        <taxon>Eukaryota</taxon>
        <taxon>Metazoa</taxon>
        <taxon>Ecdysozoa</taxon>
        <taxon>Arthropoda</taxon>
        <taxon>Crustacea</taxon>
        <taxon>Multicrustacea</taxon>
        <taxon>Malacostraca</taxon>
        <taxon>Eumalacostraca</taxon>
        <taxon>Eucarida</taxon>
        <taxon>Decapoda</taxon>
        <taxon>Dendrobranchiata</taxon>
        <taxon>Penaeoidea</taxon>
        <taxon>Penaeidae</taxon>
        <taxon>Penaeus</taxon>
    </lineage>
</organism>
<evidence type="ECO:0000256" key="2">
    <source>
        <dbReference type="SAM" id="Phobius"/>
    </source>
</evidence>
<feature type="transmembrane region" description="Helical" evidence="2">
    <location>
        <begin position="54"/>
        <end position="82"/>
    </location>
</feature>
<keyword evidence="2" id="KW-0472">Membrane</keyword>
<evidence type="ECO:0000259" key="3">
    <source>
        <dbReference type="Pfam" id="PF00561"/>
    </source>
</evidence>
<dbReference type="Proteomes" id="UP000283509">
    <property type="component" value="Unassembled WGS sequence"/>
</dbReference>
<feature type="region of interest" description="Disordered" evidence="1">
    <location>
        <begin position="1"/>
        <end position="22"/>
    </location>
</feature>
<name>A0A3R7LY83_PENVA</name>
<evidence type="ECO:0000313" key="5">
    <source>
        <dbReference type="Proteomes" id="UP000283509"/>
    </source>
</evidence>
<proteinExistence type="predicted"/>
<evidence type="ECO:0000256" key="1">
    <source>
        <dbReference type="SAM" id="MobiDB-lite"/>
    </source>
</evidence>
<dbReference type="PANTHER" id="PTHR43329">
    <property type="entry name" value="EPOXIDE HYDROLASE"/>
    <property type="match status" value="1"/>
</dbReference>
<dbReference type="Pfam" id="PF00561">
    <property type="entry name" value="Abhydrolase_1"/>
    <property type="match status" value="1"/>
</dbReference>